<feature type="domain" description="Tubulin-folding cofactor D ARM repeats" evidence="5">
    <location>
        <begin position="276"/>
        <end position="535"/>
    </location>
</feature>
<dbReference type="InterPro" id="IPR011989">
    <property type="entry name" value="ARM-like"/>
</dbReference>
<dbReference type="PANTHER" id="PTHR12658:SF0">
    <property type="entry name" value="TUBULIN-SPECIFIC CHAPERONE D"/>
    <property type="match status" value="1"/>
</dbReference>
<comment type="similarity">
    <text evidence="1">Belongs to the TBCD family.</text>
</comment>
<sequence length="1180" mass="133387">MCATVRDVPEVKECFVFTEFRHYDQVMKLMSNMKLELSDFRKRENLEDTLVQIFNYYQEQPHLLDPYLGKMISACLDVVHCSRSEPEVFHFAFRILYLMTKTRGYKAIIRLMPHTVDDIEPTLSLLMEQDINDSKNWETRYVLILWLSILVMVPFNLENLDCFGKKPIIERVIDLAKLYLFQDERIQEAAAFLLAHTVTRPDALHAQLPSVISFAIKNLGFNDVINVQDEKRVCGTLRSIANICKLGSRAELLPYASDLLDAVLQLPGDSSKGILLCRLETKVLQRIGLLFCPPINTTWQYQRGCRSLQDNLESLLMNHGNKDSSVSAKVADHSLYTGFQNNISSDISGDCSLTMNYELSNTDEVAEVIDKLISALRNQFTGVRWSAAKGIGRICSRLSSSMVNDVLSAVLSLCTKLEPYTAWHGACLALAELGRRSLLLPSKLPEVIPVVLRALFYDERSGDHNYGSNVRDAGCYVCWAFARAYHPKDFVDYVIPIASSLVLVSLFDREVSVRRAASAAFQENVGRQGQFPHGIEILTTCDYFSVGNRAHCYLQLSVSVAKFKEYIEPMIGHLVNVRLGHWDDSIRYLAACALGKLYIADPDYMMEIVLPQIISGSIKSTLHNQQGCIFGTGELLCASSSYVINEENLLKIKEIVPALKSANKFRGLSGELIRKATAHFIQKCAMARLPFHDDPIIEVWREFLDDCVGHKNPEVQKATVNAYPHFLSTYLYNRNGELKLGYKDLLYRNFLLHLNTNSESELSGYLQIIGAAPSSLYCGHVADLLDTVTSACKSTSKTKFWVDSRRSALKALVEIIKNLGAHHSELNVTLLKFTCYILLQSLSDYTMDSRGDVGSLVREVGMKCLDSYIDFLVNNQYKELITSDMIEEVMTSIAQQAVEKIDRTRDVAGQVFAHLLHHDPPVEHIPHFEELKQIFPKSDCDDMIWNSANSTFHRFTKLLDFPEYRYRLILGLIVSVGGLTELTIRCSTSALSAYFLDHESDQLFIVEVLKIVEQILQSFQQEERIVIPLFKFLDFLLNDPIVNSTVDPNSPILLQLTESVWNETKLNKDVQRIKAAIDVFGGMLQFTGPVRQRSLSLMMVMLGSRYPVIRKATATELYEGLLVYELCPSELLDQVSSILTETIWEGDIEVVRPIRNQLCGLFQVPVPTITSNTQNHTSPA</sequence>
<dbReference type="GO" id="GO:0007021">
    <property type="term" value="P:tubulin complex assembly"/>
    <property type="evidence" value="ECO:0007669"/>
    <property type="project" value="InterPro"/>
</dbReference>
<dbReference type="Proteomes" id="UP000050790">
    <property type="component" value="Unassembled WGS sequence"/>
</dbReference>
<evidence type="ECO:0000259" key="4">
    <source>
        <dbReference type="Pfam" id="PF12612"/>
    </source>
</evidence>
<evidence type="ECO:0000313" key="7">
    <source>
        <dbReference type="WBParaSite" id="SMRG1_13070.1"/>
    </source>
</evidence>
<dbReference type="PANTHER" id="PTHR12658">
    <property type="entry name" value="BETA-TUBULIN COFACTOR D"/>
    <property type="match status" value="1"/>
</dbReference>
<dbReference type="Gene3D" id="1.25.10.10">
    <property type="entry name" value="Leucine-rich Repeat Variant"/>
    <property type="match status" value="3"/>
</dbReference>
<evidence type="ECO:0000256" key="3">
    <source>
        <dbReference type="ARBA" id="ARBA00023186"/>
    </source>
</evidence>
<dbReference type="Pfam" id="PF12612">
    <property type="entry name" value="TFCD_C"/>
    <property type="match status" value="1"/>
</dbReference>
<evidence type="ECO:0000256" key="2">
    <source>
        <dbReference type="ARBA" id="ARBA00015003"/>
    </source>
</evidence>
<dbReference type="Pfam" id="PF23579">
    <property type="entry name" value="ARM_TBCD"/>
    <property type="match status" value="1"/>
</dbReference>
<feature type="domain" description="Tubulin-folding cofactor D C-terminal" evidence="4">
    <location>
        <begin position="888"/>
        <end position="1072"/>
    </location>
</feature>
<evidence type="ECO:0000313" key="6">
    <source>
        <dbReference type="Proteomes" id="UP000050790"/>
    </source>
</evidence>
<dbReference type="InterPro" id="IPR016024">
    <property type="entry name" value="ARM-type_fold"/>
</dbReference>
<evidence type="ECO:0000256" key="1">
    <source>
        <dbReference type="ARBA" id="ARBA00006853"/>
    </source>
</evidence>
<dbReference type="GO" id="GO:0007023">
    <property type="term" value="P:post-chaperonin tubulin folding pathway"/>
    <property type="evidence" value="ECO:0007669"/>
    <property type="project" value="InterPro"/>
</dbReference>
<dbReference type="GO" id="GO:0070830">
    <property type="term" value="P:bicellular tight junction assembly"/>
    <property type="evidence" value="ECO:0007669"/>
    <property type="project" value="TreeGrafter"/>
</dbReference>
<reference evidence="7" key="1">
    <citation type="submission" date="2023-11" db="UniProtKB">
        <authorList>
            <consortium name="WormBaseParasite"/>
        </authorList>
    </citation>
    <scope>IDENTIFICATION</scope>
</reference>
<name>A0AA84Z5N5_9TREM</name>
<dbReference type="InterPro" id="IPR058033">
    <property type="entry name" value="ARM_TBCD_2nd"/>
</dbReference>
<keyword evidence="3" id="KW-0143">Chaperone</keyword>
<proteinExistence type="inferred from homology"/>
<dbReference type="Pfam" id="PF25767">
    <property type="entry name" value="ARM_TBCD_2nd"/>
    <property type="match status" value="1"/>
</dbReference>
<dbReference type="InterPro" id="IPR022577">
    <property type="entry name" value="TBCD_C"/>
</dbReference>
<accession>A0AA84Z5N5</accession>
<dbReference type="AlphaFoldDB" id="A0AA84Z5N5"/>
<evidence type="ECO:0000259" key="5">
    <source>
        <dbReference type="Pfam" id="PF25767"/>
    </source>
</evidence>
<protein>
    <recommendedName>
        <fullName evidence="2">Tubulin-specific chaperone D</fullName>
    </recommendedName>
</protein>
<dbReference type="GO" id="GO:0016328">
    <property type="term" value="C:lateral plasma membrane"/>
    <property type="evidence" value="ECO:0007669"/>
    <property type="project" value="TreeGrafter"/>
</dbReference>
<dbReference type="InterPro" id="IPR033162">
    <property type="entry name" value="TBCD"/>
</dbReference>
<dbReference type="SUPFAM" id="SSF48371">
    <property type="entry name" value="ARM repeat"/>
    <property type="match status" value="2"/>
</dbReference>
<dbReference type="GO" id="GO:0034333">
    <property type="term" value="P:adherens junction assembly"/>
    <property type="evidence" value="ECO:0007669"/>
    <property type="project" value="TreeGrafter"/>
</dbReference>
<dbReference type="GO" id="GO:0048487">
    <property type="term" value="F:beta-tubulin binding"/>
    <property type="evidence" value="ECO:0007669"/>
    <property type="project" value="InterPro"/>
</dbReference>
<dbReference type="GO" id="GO:0000226">
    <property type="term" value="P:microtubule cytoskeleton organization"/>
    <property type="evidence" value="ECO:0007669"/>
    <property type="project" value="TreeGrafter"/>
</dbReference>
<dbReference type="GO" id="GO:0005096">
    <property type="term" value="F:GTPase activator activity"/>
    <property type="evidence" value="ECO:0007669"/>
    <property type="project" value="InterPro"/>
</dbReference>
<organism evidence="6 7">
    <name type="scientific">Schistosoma margrebowiei</name>
    <dbReference type="NCBI Taxonomy" id="48269"/>
    <lineage>
        <taxon>Eukaryota</taxon>
        <taxon>Metazoa</taxon>
        <taxon>Spiralia</taxon>
        <taxon>Lophotrochozoa</taxon>
        <taxon>Platyhelminthes</taxon>
        <taxon>Trematoda</taxon>
        <taxon>Digenea</taxon>
        <taxon>Strigeidida</taxon>
        <taxon>Schistosomatoidea</taxon>
        <taxon>Schistosomatidae</taxon>
        <taxon>Schistosoma</taxon>
    </lineage>
</organism>
<dbReference type="WBParaSite" id="SMRG1_13070.1">
    <property type="protein sequence ID" value="SMRG1_13070.1"/>
    <property type="gene ID" value="SMRG1_13070"/>
</dbReference>